<comment type="catalytic activity">
    <reaction evidence="2">
        <text>a (3E)-enoyl-CoA = a 4-saturated (2E)-enoyl-CoA</text>
        <dbReference type="Rhea" id="RHEA:45228"/>
        <dbReference type="ChEBI" id="CHEBI:58521"/>
        <dbReference type="ChEBI" id="CHEBI:85097"/>
        <dbReference type="EC" id="5.3.3.8"/>
    </reaction>
</comment>
<name>A0AAW1H9V5_SAPOF</name>
<evidence type="ECO:0000256" key="6">
    <source>
        <dbReference type="ARBA" id="ARBA00023098"/>
    </source>
</evidence>
<dbReference type="Gene3D" id="3.90.226.10">
    <property type="entry name" value="2-enoyl-CoA Hydratase, Chain A, domain 1"/>
    <property type="match status" value="1"/>
</dbReference>
<organism evidence="7 8">
    <name type="scientific">Saponaria officinalis</name>
    <name type="common">Common soapwort</name>
    <name type="synonym">Lychnis saponaria</name>
    <dbReference type="NCBI Taxonomy" id="3572"/>
    <lineage>
        <taxon>Eukaryota</taxon>
        <taxon>Viridiplantae</taxon>
        <taxon>Streptophyta</taxon>
        <taxon>Embryophyta</taxon>
        <taxon>Tracheophyta</taxon>
        <taxon>Spermatophyta</taxon>
        <taxon>Magnoliopsida</taxon>
        <taxon>eudicotyledons</taxon>
        <taxon>Gunneridae</taxon>
        <taxon>Pentapetalae</taxon>
        <taxon>Caryophyllales</taxon>
        <taxon>Caryophyllaceae</taxon>
        <taxon>Caryophylleae</taxon>
        <taxon>Saponaria</taxon>
    </lineage>
</organism>
<protein>
    <recommendedName>
        <fullName evidence="5">Delta(3)-Delta(2)-enoyl-CoA isomerase</fullName>
        <ecNumber evidence="5">5.3.3.8</ecNumber>
    </recommendedName>
</protein>
<gene>
    <name evidence="7" type="ORF">RND81_12G127900</name>
</gene>
<evidence type="ECO:0000256" key="5">
    <source>
        <dbReference type="ARBA" id="ARBA00012064"/>
    </source>
</evidence>
<evidence type="ECO:0000256" key="1">
    <source>
        <dbReference type="ARBA" id="ARBA00000452"/>
    </source>
</evidence>
<comment type="caution">
    <text evidence="7">The sequence shown here is derived from an EMBL/GenBank/DDBJ whole genome shotgun (WGS) entry which is preliminary data.</text>
</comment>
<keyword evidence="6" id="KW-0443">Lipid metabolism</keyword>
<evidence type="ECO:0000313" key="8">
    <source>
        <dbReference type="Proteomes" id="UP001443914"/>
    </source>
</evidence>
<comment type="similarity">
    <text evidence="4">Belongs to the enoyl-CoA hydratase/isomerase family.</text>
</comment>
<dbReference type="AlphaFoldDB" id="A0AAW1H9V5"/>
<evidence type="ECO:0000256" key="2">
    <source>
        <dbReference type="ARBA" id="ARBA00000765"/>
    </source>
</evidence>
<dbReference type="InterPro" id="IPR001753">
    <property type="entry name" value="Enoyl-CoA_hydra/iso"/>
</dbReference>
<dbReference type="PANTHER" id="PTHR11941">
    <property type="entry name" value="ENOYL-COA HYDRATASE-RELATED"/>
    <property type="match status" value="1"/>
</dbReference>
<dbReference type="GO" id="GO:0004165">
    <property type="term" value="F:delta(3)-delta(2)-enoyl-CoA isomerase activity"/>
    <property type="evidence" value="ECO:0007669"/>
    <property type="project" value="UniProtKB-EC"/>
</dbReference>
<dbReference type="SUPFAM" id="SSF52096">
    <property type="entry name" value="ClpP/crotonase"/>
    <property type="match status" value="1"/>
</dbReference>
<proteinExistence type="inferred from homology"/>
<evidence type="ECO:0000256" key="4">
    <source>
        <dbReference type="ARBA" id="ARBA00005254"/>
    </source>
</evidence>
<accession>A0AAW1H9V5</accession>
<dbReference type="GO" id="GO:0005777">
    <property type="term" value="C:peroxisome"/>
    <property type="evidence" value="ECO:0007669"/>
    <property type="project" value="TreeGrafter"/>
</dbReference>
<dbReference type="FunFam" id="3.90.226.10:FF:000049">
    <property type="entry name" value="Enoyl-CoA delta isomerase 3"/>
    <property type="match status" value="1"/>
</dbReference>
<reference evidence="7" key="1">
    <citation type="submission" date="2024-03" db="EMBL/GenBank/DDBJ databases">
        <title>WGS assembly of Saponaria officinalis var. Norfolk2.</title>
        <authorList>
            <person name="Jenkins J."/>
            <person name="Shu S."/>
            <person name="Grimwood J."/>
            <person name="Barry K."/>
            <person name="Goodstein D."/>
            <person name="Schmutz J."/>
            <person name="Leebens-Mack J."/>
            <person name="Osbourn A."/>
        </authorList>
    </citation>
    <scope>NUCLEOTIDE SEQUENCE [LARGE SCALE GENOMIC DNA]</scope>
    <source>
        <strain evidence="7">JIC</strain>
    </source>
</reference>
<dbReference type="Pfam" id="PF00378">
    <property type="entry name" value="ECH_1"/>
    <property type="match status" value="1"/>
</dbReference>
<dbReference type="GO" id="GO:0006635">
    <property type="term" value="P:fatty acid beta-oxidation"/>
    <property type="evidence" value="ECO:0007669"/>
    <property type="project" value="TreeGrafter"/>
</dbReference>
<sequence length="250" mass="27144">MCTVAKRNNIFILTLTGDDEHRLNPTLISDIRSALADIKSQSLSSPATSTALITTATGKFFSNGFDLRWAQSPSSAVAVAGVGNTFMDRLHHMVESFKPVVADLISLPMPTIAAVTGHAAAAGFVLALSHDYVLMRGDKGVLYMSEVDIGMTFPEYFNVLFKEKVASAVARRDIMLNGRKLKAVEAVGFGIVDDVGKDGEEVMEKSVKLSQVLVKKGWNGEVYGEIRKGLYPTLCHELGLSRRTLVVPRL</sequence>
<dbReference type="InterPro" id="IPR029045">
    <property type="entry name" value="ClpP/crotonase-like_dom_sf"/>
</dbReference>
<comment type="catalytic activity">
    <reaction evidence="1">
        <text>a (3Z)-enoyl-CoA = a 4-saturated (2E)-enoyl-CoA</text>
        <dbReference type="Rhea" id="RHEA:45900"/>
        <dbReference type="ChEBI" id="CHEBI:85097"/>
        <dbReference type="ChEBI" id="CHEBI:85489"/>
        <dbReference type="EC" id="5.3.3.8"/>
    </reaction>
</comment>
<comment type="pathway">
    <text evidence="3">Lipid metabolism; fatty acid beta-oxidation.</text>
</comment>
<evidence type="ECO:0000256" key="3">
    <source>
        <dbReference type="ARBA" id="ARBA00005005"/>
    </source>
</evidence>
<dbReference type="EMBL" id="JBDFQZ010000012">
    <property type="protein sequence ID" value="KAK9672834.1"/>
    <property type="molecule type" value="Genomic_DNA"/>
</dbReference>
<evidence type="ECO:0000313" key="7">
    <source>
        <dbReference type="EMBL" id="KAK9672834.1"/>
    </source>
</evidence>
<dbReference type="Proteomes" id="UP001443914">
    <property type="component" value="Unassembled WGS sequence"/>
</dbReference>
<dbReference type="EC" id="5.3.3.8" evidence="5"/>
<keyword evidence="8" id="KW-1185">Reference proteome</keyword>
<dbReference type="CDD" id="cd06558">
    <property type="entry name" value="crotonase-like"/>
    <property type="match status" value="1"/>
</dbReference>
<dbReference type="PANTHER" id="PTHR11941:SF75">
    <property type="entry name" value="ENOYL-COA HYDRATASE_ISOMERASE FAMILY PROTEIN"/>
    <property type="match status" value="1"/>
</dbReference>